<feature type="compositionally biased region" description="Polar residues" evidence="9">
    <location>
        <begin position="86"/>
        <end position="98"/>
    </location>
</feature>
<dbReference type="GO" id="GO:0051301">
    <property type="term" value="P:cell division"/>
    <property type="evidence" value="ECO:0007669"/>
    <property type="project" value="UniProtKB-KW"/>
</dbReference>
<reference evidence="10" key="2">
    <citation type="submission" date="2005-06" db="EMBL/GenBank/DDBJ databases">
        <title>DNA sequences of macaque genes expressed in brain or testis and its evolutionary implications.</title>
        <authorList>
            <consortium name="International consortium for macaque cDNA sequencing and analysis"/>
        </authorList>
    </citation>
    <scope>NUCLEOTIDE SEQUENCE</scope>
</reference>
<keyword evidence="6" id="KW-0175">Coiled coil</keyword>
<feature type="region of interest" description="Disordered" evidence="9">
    <location>
        <begin position="86"/>
        <end position="134"/>
    </location>
</feature>
<dbReference type="EMBL" id="AB179085">
    <property type="protein sequence ID" value="BAE02136.1"/>
    <property type="molecule type" value="mRNA"/>
</dbReference>
<feature type="compositionally biased region" description="Basic and acidic residues" evidence="9">
    <location>
        <begin position="170"/>
        <end position="180"/>
    </location>
</feature>
<keyword evidence="5" id="KW-0159">Chromosome partition</keyword>
<feature type="compositionally biased region" description="Basic and acidic residues" evidence="9">
    <location>
        <begin position="333"/>
        <end position="345"/>
    </location>
</feature>
<keyword evidence="8" id="KW-0137">Centromere</keyword>
<name>Q4R430_MACFA</name>
<dbReference type="GO" id="GO:0051177">
    <property type="term" value="P:meiotic sister chromatid cohesion"/>
    <property type="evidence" value="ECO:0007669"/>
    <property type="project" value="TreeGrafter"/>
</dbReference>
<dbReference type="PANTHER" id="PTHR21577">
    <property type="entry name" value="SHUGOSHIN"/>
    <property type="match status" value="1"/>
</dbReference>
<feature type="compositionally biased region" description="Polar residues" evidence="9">
    <location>
        <begin position="122"/>
        <end position="131"/>
    </location>
</feature>
<feature type="compositionally biased region" description="Basic and acidic residues" evidence="9">
    <location>
        <begin position="311"/>
        <end position="323"/>
    </location>
</feature>
<evidence type="ECO:0000256" key="7">
    <source>
        <dbReference type="ARBA" id="ARBA00023306"/>
    </source>
</evidence>
<comment type="similarity">
    <text evidence="2">Belongs to the shugoshin family.</text>
</comment>
<reference evidence="10" key="1">
    <citation type="journal article" date="2005" name="Mol. Biol. Evol.">
        <title>Substitution rate and structural divergence of 5'UTR evolution: comparative analysis between human and cynomolgus monkey cDNAs.</title>
        <authorList>
            <person name="Osada N."/>
            <person name="Hirata M."/>
            <person name="Tanuma R."/>
            <person name="Kusuda J."/>
            <person name="Hida M."/>
            <person name="Suzuki Y."/>
            <person name="Sugano S."/>
            <person name="Gojobori T."/>
            <person name="Shen C.K."/>
            <person name="Wu C.I."/>
            <person name="Hashimoto K."/>
        </authorList>
    </citation>
    <scope>NUCLEOTIDE SEQUENCE</scope>
</reference>
<comment type="subcellular location">
    <subcellularLocation>
        <location evidence="1">Chromosome</location>
        <location evidence="1">Centromere</location>
    </subcellularLocation>
</comment>
<dbReference type="GO" id="GO:0000776">
    <property type="term" value="C:kinetochore"/>
    <property type="evidence" value="ECO:0007669"/>
    <property type="project" value="TreeGrafter"/>
</dbReference>
<evidence type="ECO:0000256" key="4">
    <source>
        <dbReference type="ARBA" id="ARBA00022618"/>
    </source>
</evidence>
<sequence length="345" mass="39449">MNQIYEDNDKDVHVQESYTKDLDFKVNKQKPECQDIINEHYMEINSNERESCDQISDSYKVVKKCKKESSCKAKNILTKGKNKLASQLTESSQTSVSLESDLKHITSEADSDPGSPVELCKTQKQSTTTLNKKGDTPFVEEIKEGECQVKKVNKMTSKSKKRKTSIDPSPESHEVMERILDSIQGKSTASERADKENNLENEKMIKNKPDFYTKAFKSLSEIYSPNIQDSSFHSVREGLVPLSISSSKNVIIKENFSLECSPAFQVSDDEHEKMNEMKFKVNRRTQKSGIGDRPLQDLTNTSFVSNNTAESDNKSEDLSSERTSRRRRCTPFHFKEPSLRDKMRR</sequence>
<feature type="region of interest" description="Disordered" evidence="9">
    <location>
        <begin position="280"/>
        <end position="345"/>
    </location>
</feature>
<accession>Q4R430</accession>
<evidence type="ECO:0000256" key="6">
    <source>
        <dbReference type="ARBA" id="ARBA00023054"/>
    </source>
</evidence>
<keyword evidence="4" id="KW-0132">Cell division</keyword>
<protein>
    <submittedName>
        <fullName evidence="10">Testis cDNA clone: QtsA-12650, similar to human shugoshin-like 2 (S. pombe) (SGOL2)</fullName>
    </submittedName>
</protein>
<dbReference type="AlphaFoldDB" id="Q4R430"/>
<evidence type="ECO:0000256" key="9">
    <source>
        <dbReference type="SAM" id="MobiDB-lite"/>
    </source>
</evidence>
<dbReference type="InterPro" id="IPR038889">
    <property type="entry name" value="Shugoshin1/2"/>
</dbReference>
<dbReference type="PANTHER" id="PTHR21577:SF3">
    <property type="entry name" value="SHUGOSHIN 1-RELATED"/>
    <property type="match status" value="1"/>
</dbReference>
<dbReference type="GO" id="GO:0007059">
    <property type="term" value="P:chromosome segregation"/>
    <property type="evidence" value="ECO:0007669"/>
    <property type="project" value="UniProtKB-KW"/>
</dbReference>
<feature type="compositionally biased region" description="Basic and acidic residues" evidence="9">
    <location>
        <begin position="189"/>
        <end position="202"/>
    </location>
</feature>
<keyword evidence="7" id="KW-0131">Cell cycle</keyword>
<feature type="compositionally biased region" description="Basic residues" evidence="9">
    <location>
        <begin position="152"/>
        <end position="163"/>
    </location>
</feature>
<feature type="region of interest" description="Disordered" evidence="9">
    <location>
        <begin position="152"/>
        <end position="202"/>
    </location>
</feature>
<feature type="compositionally biased region" description="Polar residues" evidence="9">
    <location>
        <begin position="297"/>
        <end position="310"/>
    </location>
</feature>
<proteinExistence type="evidence at transcript level"/>
<evidence type="ECO:0000256" key="1">
    <source>
        <dbReference type="ARBA" id="ARBA00004584"/>
    </source>
</evidence>
<evidence type="ECO:0000313" key="10">
    <source>
        <dbReference type="EMBL" id="BAE02136.1"/>
    </source>
</evidence>
<evidence type="ECO:0000256" key="8">
    <source>
        <dbReference type="ARBA" id="ARBA00023328"/>
    </source>
</evidence>
<evidence type="ECO:0000256" key="5">
    <source>
        <dbReference type="ARBA" id="ARBA00022829"/>
    </source>
</evidence>
<evidence type="ECO:0000256" key="2">
    <source>
        <dbReference type="ARBA" id="ARBA00010845"/>
    </source>
</evidence>
<evidence type="ECO:0000256" key="3">
    <source>
        <dbReference type="ARBA" id="ARBA00022454"/>
    </source>
</evidence>
<keyword evidence="3" id="KW-0158">Chromosome</keyword>
<organism evidence="10">
    <name type="scientific">Macaca fascicularis</name>
    <name type="common">Crab-eating macaque</name>
    <name type="synonym">Cynomolgus monkey</name>
    <dbReference type="NCBI Taxonomy" id="9541"/>
    <lineage>
        <taxon>Eukaryota</taxon>
        <taxon>Metazoa</taxon>
        <taxon>Chordata</taxon>
        <taxon>Craniata</taxon>
        <taxon>Vertebrata</taxon>
        <taxon>Euteleostomi</taxon>
        <taxon>Mammalia</taxon>
        <taxon>Eutheria</taxon>
        <taxon>Euarchontoglires</taxon>
        <taxon>Primates</taxon>
        <taxon>Haplorrhini</taxon>
        <taxon>Catarrhini</taxon>
        <taxon>Cercopithecidae</taxon>
        <taxon>Cercopithecinae</taxon>
        <taxon>Macaca</taxon>
    </lineage>
</organism>